<comment type="caution">
    <text evidence="15">The sequence shown here is derived from an EMBL/GenBank/DDBJ whole genome shotgun (WGS) entry which is preliminary data.</text>
</comment>
<evidence type="ECO:0000256" key="5">
    <source>
        <dbReference type="ARBA" id="ARBA00022692"/>
    </source>
</evidence>
<evidence type="ECO:0000256" key="3">
    <source>
        <dbReference type="ARBA" id="ARBA00022452"/>
    </source>
</evidence>
<comment type="similarity">
    <text evidence="10 11">Belongs to the TonB-dependent receptor family.</text>
</comment>
<dbReference type="NCBIfam" id="TIGR04057">
    <property type="entry name" value="SusC_RagA_signa"/>
    <property type="match status" value="1"/>
</dbReference>
<keyword evidence="15" id="KW-0675">Receptor</keyword>
<dbReference type="InterPro" id="IPR008969">
    <property type="entry name" value="CarboxyPept-like_regulatory"/>
</dbReference>
<dbReference type="Gene3D" id="2.40.170.20">
    <property type="entry name" value="TonB-dependent receptor, beta-barrel domain"/>
    <property type="match status" value="1"/>
</dbReference>
<dbReference type="PROSITE" id="PS52016">
    <property type="entry name" value="TONB_DEPENDENT_REC_3"/>
    <property type="match status" value="1"/>
</dbReference>
<organism evidence="15 16">
    <name type="scientific">Flavivirga amylovorans</name>
    <dbReference type="NCBI Taxonomy" id="870486"/>
    <lineage>
        <taxon>Bacteria</taxon>
        <taxon>Pseudomonadati</taxon>
        <taxon>Bacteroidota</taxon>
        <taxon>Flavobacteriia</taxon>
        <taxon>Flavobacteriales</taxon>
        <taxon>Flavobacteriaceae</taxon>
        <taxon>Flavivirga</taxon>
    </lineage>
</organism>
<dbReference type="InterPro" id="IPR037066">
    <property type="entry name" value="Plug_dom_sf"/>
</dbReference>
<keyword evidence="4" id="KW-0406">Ion transport</keyword>
<dbReference type="Gene3D" id="2.60.40.1120">
    <property type="entry name" value="Carboxypeptidase-like, regulatory domain"/>
    <property type="match status" value="1"/>
</dbReference>
<evidence type="ECO:0000313" key="15">
    <source>
        <dbReference type="EMBL" id="MDO5986567.1"/>
    </source>
</evidence>
<keyword evidence="7 11" id="KW-0798">TonB box</keyword>
<keyword evidence="4" id="KW-0410">Iron transport</keyword>
<evidence type="ECO:0000256" key="6">
    <source>
        <dbReference type="ARBA" id="ARBA00023004"/>
    </source>
</evidence>
<keyword evidence="6" id="KW-0408">Iron</keyword>
<keyword evidence="8 10" id="KW-0472">Membrane</keyword>
<keyword evidence="5 10" id="KW-0812">Transmembrane</keyword>
<accession>A0ABT8WY05</accession>
<evidence type="ECO:0000256" key="9">
    <source>
        <dbReference type="ARBA" id="ARBA00023237"/>
    </source>
</evidence>
<keyword evidence="16" id="KW-1185">Reference proteome</keyword>
<dbReference type="NCBIfam" id="TIGR04056">
    <property type="entry name" value="OMP_RagA_SusC"/>
    <property type="match status" value="1"/>
</dbReference>
<evidence type="ECO:0000313" key="16">
    <source>
        <dbReference type="Proteomes" id="UP001176891"/>
    </source>
</evidence>
<evidence type="ECO:0000259" key="13">
    <source>
        <dbReference type="Pfam" id="PF07660"/>
    </source>
</evidence>
<dbReference type="InterPro" id="IPR023996">
    <property type="entry name" value="TonB-dep_OMP_SusC/RagA"/>
</dbReference>
<keyword evidence="2 10" id="KW-0813">Transport</keyword>
<evidence type="ECO:0000259" key="14">
    <source>
        <dbReference type="Pfam" id="PF07715"/>
    </source>
</evidence>
<dbReference type="InterPro" id="IPR012910">
    <property type="entry name" value="Plug_dom"/>
</dbReference>
<dbReference type="InterPro" id="IPR011662">
    <property type="entry name" value="Secretin/TonB_short_N"/>
</dbReference>
<dbReference type="Gene3D" id="2.170.130.10">
    <property type="entry name" value="TonB-dependent receptor, plug domain"/>
    <property type="match status" value="1"/>
</dbReference>
<dbReference type="Proteomes" id="UP001176891">
    <property type="component" value="Unassembled WGS sequence"/>
</dbReference>
<dbReference type="RefSeq" id="WP_303281079.1">
    <property type="nucleotide sequence ID" value="NZ_BAABCZ010000016.1"/>
</dbReference>
<evidence type="ECO:0000256" key="7">
    <source>
        <dbReference type="ARBA" id="ARBA00023077"/>
    </source>
</evidence>
<keyword evidence="9 10" id="KW-0998">Cell outer membrane</keyword>
<dbReference type="EMBL" id="JAUOEM010000001">
    <property type="protein sequence ID" value="MDO5986567.1"/>
    <property type="molecule type" value="Genomic_DNA"/>
</dbReference>
<evidence type="ECO:0000256" key="11">
    <source>
        <dbReference type="RuleBase" id="RU003357"/>
    </source>
</evidence>
<dbReference type="InterPro" id="IPR036942">
    <property type="entry name" value="Beta-barrel_TonB_sf"/>
</dbReference>
<reference evidence="15" key="1">
    <citation type="submission" date="2023-07" db="EMBL/GenBank/DDBJ databases">
        <title>Two novel species in the genus Flavivirga.</title>
        <authorList>
            <person name="Kwon K."/>
        </authorList>
    </citation>
    <scope>NUCLEOTIDE SEQUENCE</scope>
    <source>
        <strain evidence="15">KACC 14157</strain>
    </source>
</reference>
<feature type="domain" description="TonB-dependent receptor plug" evidence="14">
    <location>
        <begin position="247"/>
        <end position="381"/>
    </location>
</feature>
<evidence type="ECO:0000256" key="10">
    <source>
        <dbReference type="PROSITE-ProRule" id="PRU01360"/>
    </source>
</evidence>
<dbReference type="InterPro" id="IPR000531">
    <property type="entry name" value="Beta-barrel_TonB"/>
</dbReference>
<feature type="domain" description="TonB-dependent receptor-like beta-barrel" evidence="12">
    <location>
        <begin position="558"/>
        <end position="1135"/>
    </location>
</feature>
<dbReference type="Pfam" id="PF07715">
    <property type="entry name" value="Plug"/>
    <property type="match status" value="1"/>
</dbReference>
<dbReference type="SUPFAM" id="SSF56935">
    <property type="entry name" value="Porins"/>
    <property type="match status" value="1"/>
</dbReference>
<feature type="domain" description="Secretin/TonB short N-terminal" evidence="13">
    <location>
        <begin position="72"/>
        <end position="118"/>
    </location>
</feature>
<evidence type="ECO:0000256" key="1">
    <source>
        <dbReference type="ARBA" id="ARBA00004571"/>
    </source>
</evidence>
<proteinExistence type="inferred from homology"/>
<keyword evidence="3 10" id="KW-1134">Transmembrane beta strand</keyword>
<dbReference type="InterPro" id="IPR039426">
    <property type="entry name" value="TonB-dep_rcpt-like"/>
</dbReference>
<comment type="subcellular location">
    <subcellularLocation>
        <location evidence="1 10">Cell outer membrane</location>
        <topology evidence="1 10">Multi-pass membrane protein</topology>
    </subcellularLocation>
</comment>
<name>A0ABT8WY05_9FLAO</name>
<gene>
    <name evidence="15" type="ORF">Q4Q39_04020</name>
</gene>
<evidence type="ECO:0000256" key="4">
    <source>
        <dbReference type="ARBA" id="ARBA00022496"/>
    </source>
</evidence>
<evidence type="ECO:0000256" key="2">
    <source>
        <dbReference type="ARBA" id="ARBA00022448"/>
    </source>
</evidence>
<evidence type="ECO:0000259" key="12">
    <source>
        <dbReference type="Pfam" id="PF00593"/>
    </source>
</evidence>
<dbReference type="Pfam" id="PF07660">
    <property type="entry name" value="STN"/>
    <property type="match status" value="1"/>
</dbReference>
<sequence>MKKNSERCDFKSYRIKNILRIMKISVFLFFTTITSVFANDSYSQDKRLTLNMTNVKLGEVFDVIENNSQFYFLINQDLIDEDRIVSINVKKKRISNILNILLKNKQIEYVIHDKQIVFTKPGHRKLEKTPNMGVTSNGFSTNIETSLVNIKTAQTYTIKGRVTDATEQPLPGVNVLVKNTNVGTQTDFDGNYSLNIPQGASHLVFSYLGQRTQEIAITGQTVINVALEEDTARLDEVVVIGYGTAKRSDLTGSVASISSEDIMEQPNNDIVSSLQGRAAGVQIYTGDSSPGGGISIRVRGTSTITGSTEPLYIIDGFPVSSSNRDINIGGGIGEGQAEGSTVSDVFPNALSMINPADIANIEILKDAAATAIYGSRGANGVIIITTKRGRSGKSKLSVNYSVGVSSLANKLNRLDGNLRGQIDNENEIRDGADPADVRWNGADEFHPIPGNAESFDWQDIVYRQAISQNVSLSFSGGNENTKYLLSANVIDKEGIMRETGFKDYQLRMNLDNAVGSFLNLKSSILLSTSERRQAPGAGSGFGANVVRDILSAHPLINPEWRDPTNPGVWYTDPLRQGSGTFSNPLKLLQDIDDKLIRNRLLGNISATFNLTKSLKLVGNAGIDYSDGTRKIYTKSSLTLSGSVVEGGDARLNTNELVRSNVNAYFAWDNTFNDHNFNAVVGAENTTTTISNVNLSARGFATDDLLTENFSGGNSETFNIINNKNKRDLVGFFGRLNYNYKNKYYVSLNARQDGSSVFGPKNKWGFFPSVALAWKPTEEAFLKNQELISNLKMRVSIGQTGNGDLSPYSSQGLWTIRSDRYSFGGQAVNGVELSRIDNENLKWETTTQYNIGFDARFLNNRYGFSFDYYLKDTEDLILPVVIPETSGFSSSIQNLGTLRNRGLEFSADAVILEGDFHWDINANISFQKVFATDVKGGTNIDLRTGDPYIEVFGFPRRNGPRLYEGQDAGQLYGFVRGGVFADQAEADAAPDQINGNQEGYVWYQDIDGNGSIGDEDQVPLGKITPDYFYGFTNRFSYKSFDLSVFFQGVQGNSIIAFYGGDAGDPREANFWTPDNRITNTPINASVNGTLNSFQTTDRRVQDGSYLRLKNIRLGYTLPQDIGIFGGLNIFLTATNLWTNTDYRGYNPDVSSGGATPFSEGFDTGIYPLAKEVTLGLNFNF</sequence>
<evidence type="ECO:0000256" key="8">
    <source>
        <dbReference type="ARBA" id="ARBA00023136"/>
    </source>
</evidence>
<dbReference type="Pfam" id="PF13715">
    <property type="entry name" value="CarbopepD_reg_2"/>
    <property type="match status" value="1"/>
</dbReference>
<dbReference type="InterPro" id="IPR023997">
    <property type="entry name" value="TonB-dep_OMP_SusC/RagA_CS"/>
</dbReference>
<protein>
    <submittedName>
        <fullName evidence="15">TonB-dependent receptor</fullName>
    </submittedName>
</protein>
<dbReference type="Pfam" id="PF00593">
    <property type="entry name" value="TonB_dep_Rec_b-barrel"/>
    <property type="match status" value="1"/>
</dbReference>
<dbReference type="SUPFAM" id="SSF49464">
    <property type="entry name" value="Carboxypeptidase regulatory domain-like"/>
    <property type="match status" value="1"/>
</dbReference>